<dbReference type="HOGENOM" id="CLU_068979_8_4_2"/>
<dbReference type="Gene3D" id="3.40.50.850">
    <property type="entry name" value="Isochorismatase-like"/>
    <property type="match status" value="1"/>
</dbReference>
<dbReference type="InterPro" id="IPR000868">
    <property type="entry name" value="Isochorismatase-like_dom"/>
</dbReference>
<evidence type="ECO:0000259" key="2">
    <source>
        <dbReference type="Pfam" id="PF00857"/>
    </source>
</evidence>
<dbReference type="InterPro" id="IPR036380">
    <property type="entry name" value="Isochorismatase-like_sf"/>
</dbReference>
<dbReference type="KEGG" id="gah:GAH_00444"/>
<organism evidence="3 4">
    <name type="scientific">Geoglobus ahangari</name>
    <dbReference type="NCBI Taxonomy" id="113653"/>
    <lineage>
        <taxon>Archaea</taxon>
        <taxon>Methanobacteriati</taxon>
        <taxon>Methanobacteriota</taxon>
        <taxon>Archaeoglobi</taxon>
        <taxon>Archaeoglobales</taxon>
        <taxon>Archaeoglobaceae</taxon>
        <taxon>Geoglobus</taxon>
    </lineage>
</organism>
<accession>A0A0F7IH37</accession>
<sequence>MRSALVVVDMQKDFCYPDGKLFGGEHLSSIFEPTARAVSETRKKMPVIFTQDWHRKDDPEFEIWPEHCVANTEGAEIIDELEVREEDYIVRKRRYSAFFGTDLDLTLRELGIEKLYLTGVLTNICVLHTAGDAVLRGYKVAVIKDCTAALNDYDYEYALKHMENVFSAEIITLSDFLQGL</sequence>
<keyword evidence="4" id="KW-1185">Reference proteome</keyword>
<protein>
    <submittedName>
        <fullName evidence="3">Amidases related to nicotinamidase</fullName>
    </submittedName>
</protein>
<gene>
    <name evidence="3" type="ORF">GAH_00444</name>
</gene>
<dbReference type="PANTHER" id="PTHR43540:SF6">
    <property type="entry name" value="ISOCHORISMATASE-LIKE DOMAIN-CONTAINING PROTEIN"/>
    <property type="match status" value="1"/>
</dbReference>
<dbReference type="GO" id="GO:0016787">
    <property type="term" value="F:hydrolase activity"/>
    <property type="evidence" value="ECO:0007669"/>
    <property type="project" value="UniProtKB-KW"/>
</dbReference>
<dbReference type="SUPFAM" id="SSF52499">
    <property type="entry name" value="Isochorismatase-like hydrolases"/>
    <property type="match status" value="1"/>
</dbReference>
<dbReference type="GeneID" id="24803027"/>
<dbReference type="AlphaFoldDB" id="A0A0F7IH37"/>
<evidence type="ECO:0000313" key="3">
    <source>
        <dbReference type="EMBL" id="AKG92204.1"/>
    </source>
</evidence>
<name>A0A0F7IH37_9EURY</name>
<keyword evidence="1" id="KW-0378">Hydrolase</keyword>
<dbReference type="EMBL" id="CP011267">
    <property type="protein sequence ID" value="AKG92204.1"/>
    <property type="molecule type" value="Genomic_DNA"/>
</dbReference>
<dbReference type="RefSeq" id="WP_048094487.1">
    <property type="nucleotide sequence ID" value="NZ_CP011267.1"/>
</dbReference>
<dbReference type="OrthoDB" id="9194at2157"/>
<proteinExistence type="predicted"/>
<dbReference type="InParanoid" id="A0A0F7IH37"/>
<dbReference type="InterPro" id="IPR050272">
    <property type="entry name" value="Isochorismatase-like_hydrls"/>
</dbReference>
<evidence type="ECO:0000313" key="4">
    <source>
        <dbReference type="Proteomes" id="UP000034723"/>
    </source>
</evidence>
<feature type="domain" description="Isochorismatase-like" evidence="2">
    <location>
        <begin position="3"/>
        <end position="172"/>
    </location>
</feature>
<dbReference type="STRING" id="113653.GAH_00444"/>
<dbReference type="PANTHER" id="PTHR43540">
    <property type="entry name" value="PEROXYUREIDOACRYLATE/UREIDOACRYLATE AMIDOHYDROLASE-RELATED"/>
    <property type="match status" value="1"/>
</dbReference>
<dbReference type="PATRIC" id="fig|113653.22.peg.446"/>
<reference evidence="3 4" key="1">
    <citation type="submission" date="2015-04" db="EMBL/GenBank/DDBJ databases">
        <title>The complete genome sequence of the hyperthermophilic, obligate iron-reducing archaeon Geoglobus ahangari strain 234T.</title>
        <authorList>
            <person name="Manzella M.P."/>
            <person name="Holmes D.E."/>
            <person name="Rocheleau J.M."/>
            <person name="Chung A."/>
            <person name="Reguera G."/>
            <person name="Kashefi K."/>
        </authorList>
    </citation>
    <scope>NUCLEOTIDE SEQUENCE [LARGE SCALE GENOMIC DNA]</scope>
    <source>
        <strain evidence="3 4">234</strain>
    </source>
</reference>
<evidence type="ECO:0000256" key="1">
    <source>
        <dbReference type="ARBA" id="ARBA00022801"/>
    </source>
</evidence>
<dbReference type="CDD" id="cd00431">
    <property type="entry name" value="cysteine_hydrolases"/>
    <property type="match status" value="1"/>
</dbReference>
<dbReference type="Pfam" id="PF00857">
    <property type="entry name" value="Isochorismatase"/>
    <property type="match status" value="1"/>
</dbReference>
<dbReference type="Proteomes" id="UP000034723">
    <property type="component" value="Chromosome"/>
</dbReference>